<sequence>MSELHNLPNEQEQLDFYNKLRAKLVHFLESKKGKRNKFTKYLLFAPDLFHLLVKTMMDSSVDAKSKALIGGGIAYFMLPVDFMPEGLIGFGGFMDDIVIATIIINTLINKLGPEVLEKYWSGDEQLLNVLQKVSETSDQMVSKIPVKSAFANVIMRENKVK</sequence>
<comment type="subcellular location">
    <subcellularLocation>
        <location evidence="1">Endomembrane system</location>
        <topology evidence="1">Multi-pass membrane protein</topology>
    </subcellularLocation>
</comment>
<evidence type="ECO:0000313" key="7">
    <source>
        <dbReference type="Proteomes" id="UP000050668"/>
    </source>
</evidence>
<evidence type="ECO:0000256" key="2">
    <source>
        <dbReference type="ARBA" id="ARBA00022692"/>
    </source>
</evidence>
<organism evidence="6 7">
    <name type="scientific">Lysinibacillus contaminans</name>
    <dbReference type="NCBI Taxonomy" id="1293441"/>
    <lineage>
        <taxon>Bacteria</taxon>
        <taxon>Bacillati</taxon>
        <taxon>Bacillota</taxon>
        <taxon>Bacilli</taxon>
        <taxon>Bacillales</taxon>
        <taxon>Bacillaceae</taxon>
        <taxon>Lysinibacillus</taxon>
    </lineage>
</organism>
<keyword evidence="3" id="KW-1133">Transmembrane helix</keyword>
<dbReference type="RefSeq" id="WP_245622813.1">
    <property type="nucleotide sequence ID" value="NZ_LGRV01000003.1"/>
</dbReference>
<dbReference type="EMBL" id="LGRV01000003">
    <property type="protein sequence ID" value="KOS68457.1"/>
    <property type="molecule type" value="Genomic_DNA"/>
</dbReference>
<evidence type="ECO:0000259" key="5">
    <source>
        <dbReference type="Pfam" id="PF06803"/>
    </source>
</evidence>
<keyword evidence="4" id="KW-0472">Membrane</keyword>
<dbReference type="Proteomes" id="UP000050668">
    <property type="component" value="Unassembled WGS sequence"/>
</dbReference>
<reference evidence="7" key="1">
    <citation type="submission" date="2015-07" db="EMBL/GenBank/DDBJ databases">
        <title>Fjat-14205 dsm 2895.</title>
        <authorList>
            <person name="Liu B."/>
            <person name="Wang J."/>
            <person name="Zhu Y."/>
            <person name="Liu G."/>
            <person name="Chen Q."/>
            <person name="Chen Z."/>
            <person name="Lan J."/>
            <person name="Che J."/>
            <person name="Ge C."/>
            <person name="Shi H."/>
            <person name="Pan Z."/>
            <person name="Liu X."/>
        </authorList>
    </citation>
    <scope>NUCLEOTIDE SEQUENCE [LARGE SCALE GENOMIC DNA]</scope>
    <source>
        <strain evidence="7">DSM 25560</strain>
    </source>
</reference>
<accession>A0ABR5K142</accession>
<keyword evidence="2" id="KW-0812">Transmembrane</keyword>
<comment type="caution">
    <text evidence="6">The sequence shown here is derived from an EMBL/GenBank/DDBJ whole genome shotgun (WGS) entry which is preliminary data.</text>
</comment>
<keyword evidence="7" id="KW-1185">Reference proteome</keyword>
<evidence type="ECO:0000313" key="6">
    <source>
        <dbReference type="EMBL" id="KOS68457.1"/>
    </source>
</evidence>
<name>A0ABR5K142_9BACI</name>
<evidence type="ECO:0000256" key="3">
    <source>
        <dbReference type="ARBA" id="ARBA00022989"/>
    </source>
</evidence>
<dbReference type="InterPro" id="IPR010652">
    <property type="entry name" value="DUF1232"/>
</dbReference>
<evidence type="ECO:0000256" key="4">
    <source>
        <dbReference type="ARBA" id="ARBA00023136"/>
    </source>
</evidence>
<protein>
    <recommendedName>
        <fullName evidence="5">DUF1232 domain-containing protein</fullName>
    </recommendedName>
</protein>
<dbReference type="Pfam" id="PF06803">
    <property type="entry name" value="DUF1232"/>
    <property type="match status" value="1"/>
</dbReference>
<evidence type="ECO:0000256" key="1">
    <source>
        <dbReference type="ARBA" id="ARBA00004127"/>
    </source>
</evidence>
<gene>
    <name evidence="6" type="ORF">AEA09_07750</name>
</gene>
<proteinExistence type="predicted"/>
<feature type="domain" description="DUF1232" evidence="5">
    <location>
        <begin position="66"/>
        <end position="101"/>
    </location>
</feature>